<proteinExistence type="predicted"/>
<dbReference type="EMBL" id="KK198760">
    <property type="protein sequence ID" value="KCW62055.1"/>
    <property type="molecule type" value="Genomic_DNA"/>
</dbReference>
<dbReference type="PANTHER" id="PTHR22778:SF52">
    <property type="entry name" value="SERINE HYDROLASE FSH DOMAIN-CONTAINING PROTEIN"/>
    <property type="match status" value="1"/>
</dbReference>
<evidence type="ECO:0000259" key="1">
    <source>
        <dbReference type="Pfam" id="PF03959"/>
    </source>
</evidence>
<dbReference type="FunCoup" id="A0A059B8S4">
    <property type="interactions" value="1990"/>
</dbReference>
<name>A0A059B8S4_EUCGR</name>
<sequence>MAKICAPGKPRILCLHGFRTSAAILETQIRKWPESILEKLDLVFLDARYPSAGKSSVEGIFDPPYYEWFQFQVHQDHTEYQNYEECIAYIEDFMVQNGPFDGLLGFSQGASLCATLPGMQEEGVALTKVPKIKFVIIISGAKAGGAKYTAPKLAANAFAAPIKCPSLHFIGEQDFQKTEGLALIDSFVDPLVIHHPKAHTVPRLDDQSVKIAQNFVEKILNLATT</sequence>
<dbReference type="OMA" id="GANKEFH"/>
<dbReference type="InterPro" id="IPR005645">
    <property type="entry name" value="FSH-like_dom"/>
</dbReference>
<dbReference type="eggNOG" id="KOG2551">
    <property type="taxonomic scope" value="Eukaryota"/>
</dbReference>
<dbReference type="Pfam" id="PF03959">
    <property type="entry name" value="FSH1"/>
    <property type="match status" value="1"/>
</dbReference>
<dbReference type="InterPro" id="IPR029058">
    <property type="entry name" value="AB_hydrolase_fold"/>
</dbReference>
<dbReference type="Gene3D" id="3.40.50.1820">
    <property type="entry name" value="alpha/beta hydrolase"/>
    <property type="match status" value="1"/>
</dbReference>
<gene>
    <name evidence="2" type="ORF">EUGRSUZ_H04730</name>
</gene>
<organism evidence="2">
    <name type="scientific">Eucalyptus grandis</name>
    <name type="common">Flooded gum</name>
    <dbReference type="NCBI Taxonomy" id="71139"/>
    <lineage>
        <taxon>Eukaryota</taxon>
        <taxon>Viridiplantae</taxon>
        <taxon>Streptophyta</taxon>
        <taxon>Embryophyta</taxon>
        <taxon>Tracheophyta</taxon>
        <taxon>Spermatophyta</taxon>
        <taxon>Magnoliopsida</taxon>
        <taxon>eudicotyledons</taxon>
        <taxon>Gunneridae</taxon>
        <taxon>Pentapetalae</taxon>
        <taxon>rosids</taxon>
        <taxon>malvids</taxon>
        <taxon>Myrtales</taxon>
        <taxon>Myrtaceae</taxon>
        <taxon>Myrtoideae</taxon>
        <taxon>Eucalypteae</taxon>
        <taxon>Eucalyptus</taxon>
    </lineage>
</organism>
<dbReference type="PANTHER" id="PTHR22778">
    <property type="entry name" value="OVARIAN CANCER GENE-2 PROTEIN-RELATED"/>
    <property type="match status" value="1"/>
</dbReference>
<dbReference type="Gramene" id="KCW62055">
    <property type="protein sequence ID" value="KCW62055"/>
    <property type="gene ID" value="EUGRSUZ_H04730"/>
</dbReference>
<dbReference type="SUPFAM" id="SSF53474">
    <property type="entry name" value="alpha/beta-Hydrolases"/>
    <property type="match status" value="1"/>
</dbReference>
<feature type="domain" description="Serine hydrolase" evidence="1">
    <location>
        <begin position="9"/>
        <end position="210"/>
    </location>
</feature>
<dbReference type="InParanoid" id="A0A059B8S4"/>
<dbReference type="AlphaFoldDB" id="A0A059B8S4"/>
<accession>A0A059B8S4</accession>
<protein>
    <recommendedName>
        <fullName evidence="1">Serine hydrolase domain-containing protein</fullName>
    </recommendedName>
</protein>
<reference evidence="2" key="1">
    <citation type="submission" date="2013-07" db="EMBL/GenBank/DDBJ databases">
        <title>The genome of Eucalyptus grandis.</title>
        <authorList>
            <person name="Schmutz J."/>
            <person name="Hayes R."/>
            <person name="Myburg A."/>
            <person name="Tuskan G."/>
            <person name="Grattapaglia D."/>
            <person name="Rokhsar D.S."/>
        </authorList>
    </citation>
    <scope>NUCLEOTIDE SEQUENCE</scope>
    <source>
        <tissue evidence="2">Leaf extractions</tissue>
    </source>
</reference>
<evidence type="ECO:0000313" key="2">
    <source>
        <dbReference type="EMBL" id="KCW62055.1"/>
    </source>
</evidence>
<dbReference type="STRING" id="71139.A0A059B8S4"/>